<sequence>MARVTRRTQRWTLPDPVALQAPRIPDRRKEAQRERPTSRPTTTRKEEENTHTHDPASVCRAARTPRSVPISYDGYAGGGGRSIGLSARKVQVWFQNQRQKARRPRNQGSDPLTRPPQYGAFPTCSRWYTPSGGPSSFPLGEGQSPFYMAPPAPFIRFNAGQGSPSRKTLSGRRLQVREPVRLDIYLVLASLDPAPHWLHDSRRHRPPVNIPIRGSPRTTANPCAPTGPPAVMPSREFTFSLPFPPLHVPETSPGAHFSQTRFPPPPPLSHHPVAASPQHMSLPAGGEPALPPPPTTFRGRVTPAHARPVPGACSQPRSCAAAPHTPAARPRDAARAFASSSTPRAAFPAAPCGARCHVGLVARWQPAGAVREAASERSGSQGTDVSTPPRPGTPHA</sequence>
<feature type="region of interest" description="Disordered" evidence="3">
    <location>
        <begin position="307"/>
        <end position="346"/>
    </location>
</feature>
<keyword evidence="6" id="KW-1185">Reference proteome</keyword>
<dbReference type="AlphaFoldDB" id="A0AAD4Q354"/>
<name>A0AAD4Q354_9AGAM</name>
<comment type="subcellular location">
    <subcellularLocation>
        <location evidence="1 2">Nucleus</location>
    </subcellularLocation>
</comment>
<protein>
    <recommendedName>
        <fullName evidence="4">Homeobox domain-containing protein</fullName>
    </recommendedName>
</protein>
<feature type="region of interest" description="Disordered" evidence="3">
    <location>
        <begin position="1"/>
        <end position="69"/>
    </location>
</feature>
<dbReference type="EMBL" id="JAKELL010000145">
    <property type="protein sequence ID" value="KAH8980118.1"/>
    <property type="molecule type" value="Genomic_DNA"/>
</dbReference>
<feature type="compositionally biased region" description="Low complexity" evidence="3">
    <location>
        <begin position="317"/>
        <end position="328"/>
    </location>
</feature>
<proteinExistence type="predicted"/>
<dbReference type="Gene3D" id="1.10.10.60">
    <property type="entry name" value="Homeodomain-like"/>
    <property type="match status" value="1"/>
</dbReference>
<feature type="region of interest" description="Disordered" evidence="3">
    <location>
        <begin position="263"/>
        <end position="288"/>
    </location>
</feature>
<dbReference type="Proteomes" id="UP001201163">
    <property type="component" value="Unassembled WGS sequence"/>
</dbReference>
<dbReference type="CDD" id="cd00086">
    <property type="entry name" value="homeodomain"/>
    <property type="match status" value="1"/>
</dbReference>
<dbReference type="GO" id="GO:0005634">
    <property type="term" value="C:nucleus"/>
    <property type="evidence" value="ECO:0007669"/>
    <property type="project" value="UniProtKB-SubCell"/>
</dbReference>
<evidence type="ECO:0000256" key="3">
    <source>
        <dbReference type="SAM" id="MobiDB-lite"/>
    </source>
</evidence>
<feature type="compositionally biased region" description="Low complexity" evidence="3">
    <location>
        <begin position="270"/>
        <end position="288"/>
    </location>
</feature>
<dbReference type="InterPro" id="IPR009057">
    <property type="entry name" value="Homeodomain-like_sf"/>
</dbReference>
<accession>A0AAD4Q354</accession>
<dbReference type="PROSITE" id="PS50071">
    <property type="entry name" value="HOMEOBOX_2"/>
    <property type="match status" value="1"/>
</dbReference>
<evidence type="ECO:0000313" key="6">
    <source>
        <dbReference type="Proteomes" id="UP001201163"/>
    </source>
</evidence>
<organism evidence="5 6">
    <name type="scientific">Lactarius akahatsu</name>
    <dbReference type="NCBI Taxonomy" id="416441"/>
    <lineage>
        <taxon>Eukaryota</taxon>
        <taxon>Fungi</taxon>
        <taxon>Dikarya</taxon>
        <taxon>Basidiomycota</taxon>
        <taxon>Agaricomycotina</taxon>
        <taxon>Agaricomycetes</taxon>
        <taxon>Russulales</taxon>
        <taxon>Russulaceae</taxon>
        <taxon>Lactarius</taxon>
    </lineage>
</organism>
<feature type="region of interest" description="Disordered" evidence="3">
    <location>
        <begin position="368"/>
        <end position="396"/>
    </location>
</feature>
<evidence type="ECO:0000256" key="1">
    <source>
        <dbReference type="PROSITE-ProRule" id="PRU00108"/>
    </source>
</evidence>
<feature type="region of interest" description="Disordered" evidence="3">
    <location>
        <begin position="95"/>
        <end position="115"/>
    </location>
</feature>
<feature type="domain" description="Homeobox" evidence="4">
    <location>
        <begin position="81"/>
        <end position="104"/>
    </location>
</feature>
<gene>
    <name evidence="5" type="ORF">EDB92DRAFT_1954302</name>
</gene>
<feature type="compositionally biased region" description="Basic and acidic residues" evidence="3">
    <location>
        <begin position="24"/>
        <end position="54"/>
    </location>
</feature>
<keyword evidence="1 2" id="KW-0238">DNA-binding</keyword>
<evidence type="ECO:0000256" key="2">
    <source>
        <dbReference type="RuleBase" id="RU000682"/>
    </source>
</evidence>
<dbReference type="Pfam" id="PF00046">
    <property type="entry name" value="Homeodomain"/>
    <property type="match status" value="1"/>
</dbReference>
<reference evidence="5" key="1">
    <citation type="submission" date="2022-01" db="EMBL/GenBank/DDBJ databases">
        <title>Comparative genomics reveals a dynamic genome evolution in the ectomycorrhizal milk-cap (Lactarius) mushrooms.</title>
        <authorList>
            <consortium name="DOE Joint Genome Institute"/>
            <person name="Lebreton A."/>
            <person name="Tang N."/>
            <person name="Kuo A."/>
            <person name="LaButti K."/>
            <person name="Drula E."/>
            <person name="Barry K."/>
            <person name="Clum A."/>
            <person name="Lipzen A."/>
            <person name="Mousain D."/>
            <person name="Ng V."/>
            <person name="Wang R."/>
            <person name="Wang X."/>
            <person name="Dai Y."/>
            <person name="Henrissat B."/>
            <person name="Grigoriev I.V."/>
            <person name="Guerin-Laguette A."/>
            <person name="Yu F."/>
            <person name="Martin F.M."/>
        </authorList>
    </citation>
    <scope>NUCLEOTIDE SEQUENCE</scope>
    <source>
        <strain evidence="5">QP</strain>
    </source>
</reference>
<evidence type="ECO:0000259" key="4">
    <source>
        <dbReference type="PROSITE" id="PS50071"/>
    </source>
</evidence>
<keyword evidence="1 2" id="KW-0539">Nucleus</keyword>
<dbReference type="GO" id="GO:0003677">
    <property type="term" value="F:DNA binding"/>
    <property type="evidence" value="ECO:0007669"/>
    <property type="project" value="UniProtKB-UniRule"/>
</dbReference>
<evidence type="ECO:0000313" key="5">
    <source>
        <dbReference type="EMBL" id="KAH8980118.1"/>
    </source>
</evidence>
<keyword evidence="1 2" id="KW-0371">Homeobox</keyword>
<dbReference type="InterPro" id="IPR001356">
    <property type="entry name" value="HD"/>
</dbReference>
<feature type="DNA-binding region" description="Homeobox" evidence="1">
    <location>
        <begin position="83"/>
        <end position="105"/>
    </location>
</feature>
<feature type="compositionally biased region" description="Polar residues" evidence="3">
    <location>
        <begin position="377"/>
        <end position="386"/>
    </location>
</feature>
<dbReference type="SUPFAM" id="SSF46689">
    <property type="entry name" value="Homeodomain-like"/>
    <property type="match status" value="1"/>
</dbReference>
<comment type="caution">
    <text evidence="5">The sequence shown here is derived from an EMBL/GenBank/DDBJ whole genome shotgun (WGS) entry which is preliminary data.</text>
</comment>